<feature type="non-terminal residue" evidence="2">
    <location>
        <position position="1"/>
    </location>
</feature>
<reference evidence="2" key="1">
    <citation type="submission" date="2015-07" db="EMBL/GenBank/DDBJ databases">
        <title>Transcriptome Assembly of Anthurium amnicola.</title>
        <authorList>
            <person name="Suzuki J."/>
        </authorList>
    </citation>
    <scope>NUCLEOTIDE SEQUENCE</scope>
</reference>
<feature type="non-terminal residue" evidence="2">
    <location>
        <position position="121"/>
    </location>
</feature>
<feature type="compositionally biased region" description="Low complexity" evidence="1">
    <location>
        <begin position="32"/>
        <end position="42"/>
    </location>
</feature>
<name>A0A1D1XWB8_9ARAE</name>
<accession>A0A1D1XWB8</accession>
<dbReference type="AlphaFoldDB" id="A0A1D1XWB8"/>
<feature type="compositionally biased region" description="Pro residues" evidence="1">
    <location>
        <begin position="69"/>
        <end position="78"/>
    </location>
</feature>
<feature type="region of interest" description="Disordered" evidence="1">
    <location>
        <begin position="1"/>
        <end position="94"/>
    </location>
</feature>
<gene>
    <name evidence="2" type="primary">ICR1_2</name>
    <name evidence="2" type="ORF">g.26723</name>
</gene>
<sequence length="121" mass="12923">EEMRKLKQQLASAEAAKRDAQHELEETKKMIPAAPQAVAAGEPAEEKEEHPGSPLVQEETQEEGDGEPPSGPPPPPPVEEGDLQVEPVEGDGKTDALVEEVAKEEVIGDGKTDALVEEEVI</sequence>
<feature type="compositionally biased region" description="Basic and acidic residues" evidence="1">
    <location>
        <begin position="15"/>
        <end position="29"/>
    </location>
</feature>
<organism evidence="2">
    <name type="scientific">Anthurium amnicola</name>
    <dbReference type="NCBI Taxonomy" id="1678845"/>
    <lineage>
        <taxon>Eukaryota</taxon>
        <taxon>Viridiplantae</taxon>
        <taxon>Streptophyta</taxon>
        <taxon>Embryophyta</taxon>
        <taxon>Tracheophyta</taxon>
        <taxon>Spermatophyta</taxon>
        <taxon>Magnoliopsida</taxon>
        <taxon>Liliopsida</taxon>
        <taxon>Araceae</taxon>
        <taxon>Pothoideae</taxon>
        <taxon>Potheae</taxon>
        <taxon>Anthurium</taxon>
    </lineage>
</organism>
<evidence type="ECO:0000313" key="2">
    <source>
        <dbReference type="EMBL" id="JAT46670.1"/>
    </source>
</evidence>
<protein>
    <submittedName>
        <fullName evidence="2">Interactor of constitutive active ROPs 1</fullName>
    </submittedName>
</protein>
<evidence type="ECO:0000256" key="1">
    <source>
        <dbReference type="SAM" id="MobiDB-lite"/>
    </source>
</evidence>
<proteinExistence type="predicted"/>
<dbReference type="EMBL" id="GDJX01021266">
    <property type="protein sequence ID" value="JAT46670.1"/>
    <property type="molecule type" value="Transcribed_RNA"/>
</dbReference>